<dbReference type="InterPro" id="IPR015422">
    <property type="entry name" value="PyrdxlP-dep_Trfase_small"/>
</dbReference>
<reference evidence="2" key="4">
    <citation type="submission" date="2003-10" db="EMBL/GenBank/DDBJ databases">
        <title>The complete genome sequence of the alkaliphilic Bacillus clausii KSM-K16.</title>
        <authorList>
            <person name="Takaki Y."/>
            <person name="Kageyama Y."/>
            <person name="Shimamura S."/>
            <person name="Suzuki H."/>
            <person name="Nishi S."/>
            <person name="Hatada Y."/>
            <person name="Kawai S."/>
            <person name="Ito S."/>
            <person name="Horikoshi K."/>
        </authorList>
    </citation>
    <scope>NUCLEOTIDE SEQUENCE [LARGE SCALE GENOMIC DNA]</scope>
    <source>
        <strain evidence="2">KSM-K16</strain>
    </source>
</reference>
<proteinExistence type="predicted"/>
<dbReference type="CDD" id="cd00609">
    <property type="entry name" value="AAT_like"/>
    <property type="match status" value="1"/>
</dbReference>
<dbReference type="GO" id="GO:0004069">
    <property type="term" value="F:L-aspartate:2-oxoglutarate aminotransferase activity"/>
    <property type="evidence" value="ECO:0007669"/>
    <property type="project" value="InterPro"/>
</dbReference>
<dbReference type="PANTHER" id="PTHR43799">
    <property type="entry name" value="AMINOTRANSFERASE, PUTATIVE-RELATED"/>
    <property type="match status" value="1"/>
</dbReference>
<organism evidence="1 2">
    <name type="scientific">Shouchella clausii (strain KSM-K16)</name>
    <name type="common">Alkalihalobacillus clausii</name>
    <dbReference type="NCBI Taxonomy" id="66692"/>
    <lineage>
        <taxon>Bacteria</taxon>
        <taxon>Bacillati</taxon>
        <taxon>Bacillota</taxon>
        <taxon>Bacilli</taxon>
        <taxon>Bacillales</taxon>
        <taxon>Bacillaceae</taxon>
        <taxon>Shouchella</taxon>
    </lineage>
</organism>
<sequence>MHSMSDLKNLSTAELELRKEELEKQYNMYKMENIQLDMSRGKPGPEQLDLSHGLLRALSEEDVKATHNGDIRNYGQLDGIPEAKALFGELLGVQASNVFVGGNSSLSLMHDAVARAVLFGTGEGQTPWGKLPKVKFLCPSPGYDRHFAICELFNIDMIVVNMTAEGPDMDQVEALVANDETIKGIWCVPKYSNPSGVTYSNETVQRLAALKTKAEDFRIFWDNAYAFHHLTDTPDELADIFAACAQAGYPDRVYMFASTSKVTFPGAGISAFVSSEANLAYAKKQLSVQTIGYDKINQLRHVRFFEQIGGVGELMKQHAQLIKPKFDQVNRTLTEELGGKGIAEWSEPQGGYFISLDTLDGCAKRVVSLAREAGVILTGAGATFPYGKDPRDRNIRIAPTFPSVEELKKAMEVVSVCVELASVEKLLAA</sequence>
<dbReference type="InterPro" id="IPR024551">
    <property type="entry name" value="AspAT_Ic"/>
</dbReference>
<dbReference type="PANTHER" id="PTHR43799:SF1">
    <property type="entry name" value="ASPARTATE AMINOTRANSFERASE"/>
    <property type="match status" value="1"/>
</dbReference>
<dbReference type="InterPro" id="IPR015424">
    <property type="entry name" value="PyrdxlP-dep_Trfase"/>
</dbReference>
<dbReference type="EMBL" id="AP006627">
    <property type="protein sequence ID" value="BAD63280.1"/>
    <property type="molecule type" value="Genomic_DNA"/>
</dbReference>
<accession>Q5WK25</accession>
<name>Q5WK25_SHOC1</name>
<dbReference type="InterPro" id="IPR015421">
    <property type="entry name" value="PyrdxlP-dep_Trfase_major"/>
</dbReference>
<reference evidence="1 2" key="2">
    <citation type="journal article" date="1995" name="Appl. Microbiol. Biotechnol.">
        <title>Purification and properties of an alkaline protease from alkalophilic Bacillus sp. KSM-K16.</title>
        <authorList>
            <person name="Kobayashi T."/>
            <person name="Hakamada Y."/>
            <person name="Adachi S."/>
            <person name="Hitomi J."/>
            <person name="Yoshimatsu T."/>
            <person name="Koike K."/>
            <person name="Kawai S."/>
            <person name="Ito S."/>
        </authorList>
    </citation>
    <scope>NUCLEOTIDE SEQUENCE [LARGE SCALE GENOMIC DNA]</scope>
    <source>
        <strain evidence="1 2">KSM-K16</strain>
    </source>
</reference>
<evidence type="ECO:0000313" key="1">
    <source>
        <dbReference type="EMBL" id="BAD63280.1"/>
    </source>
</evidence>
<gene>
    <name evidence="1" type="ordered locus">ABC0741</name>
</gene>
<dbReference type="AlphaFoldDB" id="Q5WK25"/>
<evidence type="ECO:0000313" key="2">
    <source>
        <dbReference type="Proteomes" id="UP000001168"/>
    </source>
</evidence>
<dbReference type="Proteomes" id="UP000001168">
    <property type="component" value="Chromosome"/>
</dbReference>
<dbReference type="KEGG" id="bcl:ABC0741"/>
<dbReference type="Gene3D" id="3.40.640.10">
    <property type="entry name" value="Type I PLP-dependent aspartate aminotransferase-like (Major domain)"/>
    <property type="match status" value="1"/>
</dbReference>
<dbReference type="HOGENOM" id="CLU_635914_0_0_9"/>
<reference evidence="1 2" key="5">
    <citation type="journal article" date="2007" name="Extremophiles">
        <title>Intragenomic diversity of the V1 regions of 16S rRNA genes in high-alkaline protease-producing Bacillus clausii spp.</title>
        <authorList>
            <person name="Kageyama Y."/>
            <person name="Takaki Y."/>
            <person name="Shimamura S."/>
            <person name="Nishi S."/>
            <person name="Nogi Y."/>
            <person name="Uchimura K."/>
            <person name="Kobayashi T."/>
            <person name="Hitomi J."/>
            <person name="Ozaki K."/>
            <person name="Kawai S."/>
            <person name="Ito S."/>
            <person name="Horikoshi K."/>
        </authorList>
    </citation>
    <scope>NUCLEOTIDE SEQUENCE [LARGE SCALE GENOMIC DNA]</scope>
    <source>
        <strain evidence="1 2">KSM-K16</strain>
    </source>
</reference>
<dbReference type="Gene3D" id="3.90.1150.10">
    <property type="entry name" value="Aspartate Aminotransferase, domain 1"/>
    <property type="match status" value="1"/>
</dbReference>
<protein>
    <submittedName>
        <fullName evidence="1">Transcriptional regulator</fullName>
    </submittedName>
</protein>
<reference evidence="1 2" key="1">
    <citation type="journal article" date="1994" name="J. Ferment. Bioeng.">
        <title>Molecular cloning and nucleotide sequence of the gene for an alkaline protease from the alkalophilic Bacillus sp. KSM-K16.</title>
        <authorList>
            <person name="Hakamada Y."/>
            <person name="Kobayashi T."/>
            <person name="Hitomi J."/>
            <person name="Kawai S."/>
            <person name="Ito S."/>
        </authorList>
    </citation>
    <scope>NUCLEOTIDE SEQUENCE [LARGE SCALE GENOMIC DNA]</scope>
    <source>
        <strain evidence="1 2">KSM-K16</strain>
    </source>
</reference>
<dbReference type="Pfam" id="PF12897">
    <property type="entry name" value="Asp_aminotransf"/>
    <property type="match status" value="1"/>
</dbReference>
<dbReference type="eggNOG" id="COG1167">
    <property type="taxonomic scope" value="Bacteria"/>
</dbReference>
<keyword evidence="2" id="KW-1185">Reference proteome</keyword>
<dbReference type="SUPFAM" id="SSF53383">
    <property type="entry name" value="PLP-dependent transferases"/>
    <property type="match status" value="1"/>
</dbReference>
<reference evidence="1 2" key="3">
    <citation type="journal article" date="1997" name="Protein Eng.">
        <title>High-resolution crystal structure of M-protease: phylogeny aided analysis of the high-alkaline adaptation mechanism.</title>
        <authorList>
            <person name="Shirai T."/>
            <person name="Suzuki A."/>
            <person name="Yamane T."/>
            <person name="Ashida T."/>
            <person name="Kobayashi T."/>
            <person name="Ito S."/>
        </authorList>
    </citation>
    <scope>NUCLEOTIDE SEQUENCE [LARGE SCALE GENOMIC DNA]</scope>
    <source>
        <strain evidence="1 2">KSM-K16</strain>
    </source>
</reference>